<sequence length="94" mass="9662">MGSSIFLLAVARPPSTPPPLAGGGCRPALAGLLGALARRLPPSGPLAAFLPTPLLWLAGVLSRFRLRLSPRFCRSVPDEALLPASIGVSGLTTH</sequence>
<reference evidence="1" key="1">
    <citation type="submission" date="2023-05" db="EMBL/GenBank/DDBJ databases">
        <title>Nepenthes gracilis genome sequencing.</title>
        <authorList>
            <person name="Fukushima K."/>
        </authorList>
    </citation>
    <scope>NUCLEOTIDE SEQUENCE</scope>
    <source>
        <strain evidence="1">SING2019-196</strain>
    </source>
</reference>
<protein>
    <submittedName>
        <fullName evidence="1">Uncharacterized protein</fullName>
    </submittedName>
</protein>
<evidence type="ECO:0000313" key="1">
    <source>
        <dbReference type="EMBL" id="GMH32106.1"/>
    </source>
</evidence>
<gene>
    <name evidence="1" type="ORF">Nepgr_033950</name>
</gene>
<accession>A0AAD3TMS8</accession>
<name>A0AAD3TMS8_NEPGR</name>
<comment type="caution">
    <text evidence="1">The sequence shown here is derived from an EMBL/GenBank/DDBJ whole genome shotgun (WGS) entry which is preliminary data.</text>
</comment>
<evidence type="ECO:0000313" key="2">
    <source>
        <dbReference type="Proteomes" id="UP001279734"/>
    </source>
</evidence>
<organism evidence="1 2">
    <name type="scientific">Nepenthes gracilis</name>
    <name type="common">Slender pitcher plant</name>
    <dbReference type="NCBI Taxonomy" id="150966"/>
    <lineage>
        <taxon>Eukaryota</taxon>
        <taxon>Viridiplantae</taxon>
        <taxon>Streptophyta</taxon>
        <taxon>Embryophyta</taxon>
        <taxon>Tracheophyta</taxon>
        <taxon>Spermatophyta</taxon>
        <taxon>Magnoliopsida</taxon>
        <taxon>eudicotyledons</taxon>
        <taxon>Gunneridae</taxon>
        <taxon>Pentapetalae</taxon>
        <taxon>Caryophyllales</taxon>
        <taxon>Nepenthaceae</taxon>
        <taxon>Nepenthes</taxon>
    </lineage>
</organism>
<dbReference type="Proteomes" id="UP001279734">
    <property type="component" value="Unassembled WGS sequence"/>
</dbReference>
<dbReference type="AlphaFoldDB" id="A0AAD3TMS8"/>
<proteinExistence type="predicted"/>
<keyword evidence="2" id="KW-1185">Reference proteome</keyword>
<dbReference type="EMBL" id="BSYO01000069">
    <property type="protein sequence ID" value="GMH32106.1"/>
    <property type="molecule type" value="Genomic_DNA"/>
</dbReference>